<sequence>MSASLDIDKIDDILEMANTMATLKISSKGLKTLDQMKAKVKETLHSSEKKSSWTAKEAFSVLTEAKKEDEKKRATLLNFYEHMDVCLQSMDEKVHALLEQNIGNLKEKIASHKQNLLGKEYIVLVAGLL</sequence>
<accession>A0A3M6T692</accession>
<proteinExistence type="predicted"/>
<name>A0A3M6T692_POCDA</name>
<reference evidence="1 2" key="1">
    <citation type="journal article" date="2018" name="Sci. Rep.">
        <title>Comparative analysis of the Pocillopora damicornis genome highlights role of immune system in coral evolution.</title>
        <authorList>
            <person name="Cunning R."/>
            <person name="Bay R.A."/>
            <person name="Gillette P."/>
            <person name="Baker A.C."/>
            <person name="Traylor-Knowles N."/>
        </authorList>
    </citation>
    <scope>NUCLEOTIDE SEQUENCE [LARGE SCALE GENOMIC DNA]</scope>
    <source>
        <strain evidence="1">RSMAS</strain>
        <tissue evidence="1">Whole animal</tissue>
    </source>
</reference>
<dbReference type="OrthoDB" id="6003313at2759"/>
<protein>
    <submittedName>
        <fullName evidence="1">Uncharacterized protein</fullName>
    </submittedName>
</protein>
<dbReference type="EMBL" id="RCHS01004213">
    <property type="protein sequence ID" value="RMX36828.1"/>
    <property type="molecule type" value="Genomic_DNA"/>
</dbReference>
<keyword evidence="2" id="KW-1185">Reference proteome</keyword>
<dbReference type="Proteomes" id="UP000275408">
    <property type="component" value="Unassembled WGS sequence"/>
</dbReference>
<evidence type="ECO:0000313" key="1">
    <source>
        <dbReference type="EMBL" id="RMX36828.1"/>
    </source>
</evidence>
<comment type="caution">
    <text evidence="1">The sequence shown here is derived from an EMBL/GenBank/DDBJ whole genome shotgun (WGS) entry which is preliminary data.</text>
</comment>
<organism evidence="1 2">
    <name type="scientific">Pocillopora damicornis</name>
    <name type="common">Cauliflower coral</name>
    <name type="synonym">Millepora damicornis</name>
    <dbReference type="NCBI Taxonomy" id="46731"/>
    <lineage>
        <taxon>Eukaryota</taxon>
        <taxon>Metazoa</taxon>
        <taxon>Cnidaria</taxon>
        <taxon>Anthozoa</taxon>
        <taxon>Hexacorallia</taxon>
        <taxon>Scleractinia</taxon>
        <taxon>Astrocoeniina</taxon>
        <taxon>Pocilloporidae</taxon>
        <taxon>Pocillopora</taxon>
    </lineage>
</organism>
<dbReference type="AlphaFoldDB" id="A0A3M6T692"/>
<gene>
    <name evidence="1" type="ORF">pdam_00000989</name>
</gene>
<evidence type="ECO:0000313" key="2">
    <source>
        <dbReference type="Proteomes" id="UP000275408"/>
    </source>
</evidence>